<gene>
    <name evidence="1" type="ORF">OZSIB_1281</name>
</gene>
<name>A0A367ZLB5_9BACT</name>
<dbReference type="Proteomes" id="UP000252355">
    <property type="component" value="Unassembled WGS sequence"/>
</dbReference>
<accession>A0A367ZLB5</accession>
<evidence type="ECO:0000313" key="1">
    <source>
        <dbReference type="EMBL" id="RCK78559.1"/>
    </source>
</evidence>
<evidence type="ECO:0008006" key="3">
    <source>
        <dbReference type="Google" id="ProtNLM"/>
    </source>
</evidence>
<reference evidence="1 2" key="1">
    <citation type="submission" date="2018-05" db="EMBL/GenBank/DDBJ databases">
        <title>A metagenomic window into the 2 km-deep terrestrial subsurface aquifer revealed taxonomically and functionally diverse microbial community comprising novel uncultured bacterial lineages.</title>
        <authorList>
            <person name="Kadnikov V.V."/>
            <person name="Mardanov A.V."/>
            <person name="Beletsky A.V."/>
            <person name="Banks D."/>
            <person name="Pimenov N.V."/>
            <person name="Frank Y.A."/>
            <person name="Karnachuk O.V."/>
            <person name="Ravin N.V."/>
        </authorList>
    </citation>
    <scope>NUCLEOTIDE SEQUENCE [LARGE SCALE GENOMIC DNA]</scope>
    <source>
        <strain evidence="1">BY5</strain>
    </source>
</reference>
<dbReference type="AlphaFoldDB" id="A0A367ZLB5"/>
<protein>
    <recommendedName>
        <fullName evidence="3">NHL repeat domain protein</fullName>
    </recommendedName>
</protein>
<evidence type="ECO:0000313" key="2">
    <source>
        <dbReference type="Proteomes" id="UP000252355"/>
    </source>
</evidence>
<proteinExistence type="predicted"/>
<sequence length="346" mass="37825">MQGGKTGRLRYHGVSRQKGRKNGIEVAKMNHQGKIALQAGMAMWLVSLLFGLASGLSRPVPVHGSDVAEVVLQGTWGSAPEQLGLRPPSPGVMPDAPFQGPGGFRVDAAGAVWITDSVNRAVKVFREGRVDLFPVAAGGLGDLDLTGDLVAVVTRDPEGLVMLRQQDGAELRRIPLPCRSPGRLQAVDEQRFLLHDLGGGLWWVRGEMVATHPVAAMEPVGTAERLYGIVYDFDQSSRKIIWTGWKDEETDSELFALLRVPEQRIVFTRLLGLQDQTPWALVVTADTPGVYRAFHFGPDGKIAREARLPVLTGTWLPAWWVAGPLPVVYGFRSDAQGFTIIRQKLE</sequence>
<organism evidence="1 2">
    <name type="scientific">Candidatus Ozemobacter sibiricus</name>
    <dbReference type="NCBI Taxonomy" id="2268124"/>
    <lineage>
        <taxon>Bacteria</taxon>
        <taxon>Candidatus Ozemobacteria</taxon>
        <taxon>Candidatus Ozemobacterales</taxon>
        <taxon>Candidatus Ozemobacteraceae</taxon>
        <taxon>Candidatus Ozemobacter</taxon>
    </lineage>
</organism>
<comment type="caution">
    <text evidence="1">The sequence shown here is derived from an EMBL/GenBank/DDBJ whole genome shotgun (WGS) entry which is preliminary data.</text>
</comment>
<dbReference type="EMBL" id="QOQW01000021">
    <property type="protein sequence ID" value="RCK78559.1"/>
    <property type="molecule type" value="Genomic_DNA"/>
</dbReference>